<dbReference type="Proteomes" id="UP000694394">
    <property type="component" value="Chromosome 8"/>
</dbReference>
<evidence type="ECO:0000313" key="7">
    <source>
        <dbReference type="Proteomes" id="UP000694394"/>
    </source>
</evidence>
<evidence type="ECO:0000256" key="3">
    <source>
        <dbReference type="SAM" id="Coils"/>
    </source>
</evidence>
<feature type="compositionally biased region" description="Basic and acidic residues" evidence="4">
    <location>
        <begin position="150"/>
        <end position="179"/>
    </location>
</feature>
<keyword evidence="2 3" id="KW-0175">Coiled coil</keyword>
<reference evidence="6" key="3">
    <citation type="submission" date="2025-09" db="UniProtKB">
        <authorList>
            <consortium name="Ensembl"/>
        </authorList>
    </citation>
    <scope>IDENTIFICATION</scope>
</reference>
<protein>
    <submittedName>
        <fullName evidence="6">TRAF family member associated NFKB activator</fullName>
    </submittedName>
</protein>
<dbReference type="Pfam" id="PF12845">
    <property type="entry name" value="TBD"/>
    <property type="match status" value="1"/>
</dbReference>
<feature type="domain" description="Tbk1/Ikki binding" evidence="5">
    <location>
        <begin position="190"/>
        <end position="229"/>
    </location>
</feature>
<dbReference type="GeneTree" id="ENSGT00390000008712"/>
<dbReference type="Ensembl" id="ENSMICT00000031552.2">
    <property type="protein sequence ID" value="ENSMICP00000025766.2"/>
    <property type="gene ID" value="ENSMICG00000033684.2"/>
</dbReference>
<reference evidence="6" key="2">
    <citation type="submission" date="2025-08" db="UniProtKB">
        <authorList>
            <consortium name="Ensembl"/>
        </authorList>
    </citation>
    <scope>IDENTIFICATION</scope>
</reference>
<organism evidence="6 7">
    <name type="scientific">Microcebus murinus</name>
    <name type="common">Gray mouse lemur</name>
    <name type="synonym">Lemur murinus</name>
    <dbReference type="NCBI Taxonomy" id="30608"/>
    <lineage>
        <taxon>Eukaryota</taxon>
        <taxon>Metazoa</taxon>
        <taxon>Chordata</taxon>
        <taxon>Craniata</taxon>
        <taxon>Vertebrata</taxon>
        <taxon>Euteleostomi</taxon>
        <taxon>Mammalia</taxon>
        <taxon>Eutheria</taxon>
        <taxon>Euarchontoglires</taxon>
        <taxon>Primates</taxon>
        <taxon>Strepsirrhini</taxon>
        <taxon>Lemuriformes</taxon>
        <taxon>Cheirogaleidae</taxon>
        <taxon>Microcebus</taxon>
    </lineage>
</organism>
<feature type="coiled-coil region" evidence="3">
    <location>
        <begin position="84"/>
        <end position="118"/>
    </location>
</feature>
<keyword evidence="7" id="KW-1185">Reference proteome</keyword>
<name>A0A8C5VLZ9_MICMU</name>
<evidence type="ECO:0000256" key="2">
    <source>
        <dbReference type="ARBA" id="ARBA00023054"/>
    </source>
</evidence>
<evidence type="ECO:0000259" key="5">
    <source>
        <dbReference type="Pfam" id="PF12845"/>
    </source>
</evidence>
<evidence type="ECO:0000256" key="1">
    <source>
        <dbReference type="ARBA" id="ARBA00022553"/>
    </source>
</evidence>
<proteinExistence type="predicted"/>
<evidence type="ECO:0000313" key="6">
    <source>
        <dbReference type="Ensembl" id="ENSMICP00000025766.2"/>
    </source>
</evidence>
<dbReference type="AlphaFoldDB" id="A0A8C5VLZ9"/>
<dbReference type="PANTHER" id="PTHR15249:SF0">
    <property type="entry name" value="TRAF FAMILY MEMBER-ASSOCIATED NF-KAPPA-B ACTIVATOR"/>
    <property type="match status" value="1"/>
</dbReference>
<keyword evidence="1" id="KW-0597">Phosphoprotein</keyword>
<accession>A0A8C5VLZ9</accession>
<evidence type="ECO:0000256" key="4">
    <source>
        <dbReference type="SAM" id="MobiDB-lite"/>
    </source>
</evidence>
<sequence length="237" mass="27400">MFLTSYHRGEMGVKEVRLEIEGKENHLLPCYSLNAHSNKRPVFYSILFSNATGRRGMDKNIGEQLNKAYEAFRQACMDRDSAVKELQQKQTENYEQRIREQQEQLSLQQTIIDKLKSQLLLVNSSRDNSYDYVPLLEDSEARKNNLTLDQPHDKVKSGIPREKQSKVRRQEVSSPRKETSPGSLGVSLFHERGNIEKTFWDLKEEFHRICMLAKAQKDHLSKLHIPDTATAPLEALS</sequence>
<dbReference type="EMBL" id="ABDC03011221">
    <property type="status" value="NOT_ANNOTATED_CDS"/>
    <property type="molecule type" value="Genomic_DNA"/>
</dbReference>
<dbReference type="GO" id="GO:0043124">
    <property type="term" value="P:negative regulation of canonical NF-kappaB signal transduction"/>
    <property type="evidence" value="ECO:0007669"/>
    <property type="project" value="InterPro"/>
</dbReference>
<dbReference type="PANTHER" id="PTHR15249">
    <property type="entry name" value="TRAF FAMILY MEMBER-ASSOCIATED NF-KAPPA-B ACTIVATOR"/>
    <property type="match status" value="1"/>
</dbReference>
<dbReference type="InterPro" id="IPR039669">
    <property type="entry name" value="TANK"/>
</dbReference>
<feature type="region of interest" description="Disordered" evidence="4">
    <location>
        <begin position="143"/>
        <end position="186"/>
    </location>
</feature>
<dbReference type="InterPro" id="IPR024581">
    <property type="entry name" value="TBD"/>
</dbReference>
<gene>
    <name evidence="6" type="primary">TANK</name>
</gene>
<reference evidence="6" key="1">
    <citation type="submission" date="2016-12" db="EMBL/GenBank/DDBJ databases">
        <title>Mouse lemur reference genome and diversity panel.</title>
        <authorList>
            <person name="Harris R."/>
            <person name="Larsen P."/>
            <person name="Liu Y."/>
            <person name="Hughes D.S."/>
            <person name="Murali S."/>
            <person name="Raveendran M."/>
            <person name="Korchina V."/>
            <person name="Wang M."/>
            <person name="Jhangiani S."/>
            <person name="Bandaranaike D."/>
            <person name="Bellair M."/>
            <person name="Blankenburg K."/>
            <person name="Chao H."/>
            <person name="Dahdouli M."/>
            <person name="Dinh H."/>
            <person name="Doddapaneni H."/>
            <person name="English A."/>
            <person name="Firestine M."/>
            <person name="Gnanaolivu R."/>
            <person name="Gross S."/>
            <person name="Hernandez B."/>
            <person name="Javaid M."/>
            <person name="Jayaseelan J."/>
            <person name="Jones J."/>
            <person name="Khan Z."/>
            <person name="Kovar C."/>
            <person name="Kurapati P."/>
            <person name="Le B."/>
            <person name="Lee S."/>
            <person name="Li M."/>
            <person name="Mathew T."/>
            <person name="Narasimhan A."/>
            <person name="Ngo D."/>
            <person name="Nguyen L."/>
            <person name="Okwuonu G."/>
            <person name="Ongeri F."/>
            <person name="Osuji N."/>
            <person name="Pu L.-L."/>
            <person name="Puazo M."/>
            <person name="Quiroz J."/>
            <person name="Raj R."/>
            <person name="Rajbhandari K."/>
            <person name="Reid J.G."/>
            <person name="Santibanez J."/>
            <person name="Sexton D."/>
            <person name="Skinner E."/>
            <person name="Vee V."/>
            <person name="Weissenberger G."/>
            <person name="Wu Y."/>
            <person name="Xin Y."/>
            <person name="Han Y."/>
            <person name="Campbell C."/>
            <person name="Brown A."/>
            <person name="Sullivan B."/>
            <person name="Shelton J."/>
            <person name="Brown S."/>
            <person name="Dudchenko O."/>
            <person name="Machol I."/>
            <person name="Durand N."/>
            <person name="Shamim M."/>
            <person name="Lieberman A."/>
            <person name="Muzny D.M."/>
            <person name="Richards S."/>
            <person name="Yoder A."/>
            <person name="Worley K.C."/>
            <person name="Rogers J."/>
            <person name="Gibbs R.A."/>
        </authorList>
    </citation>
    <scope>NUCLEOTIDE SEQUENCE [LARGE SCALE GENOMIC DNA]</scope>
</reference>